<name>A0ABY6Q0R5_9ACTN</name>
<accession>A0ABY6Q0R5</accession>
<feature type="domain" description="Aminotransferase class I/classII large" evidence="6">
    <location>
        <begin position="64"/>
        <end position="428"/>
    </location>
</feature>
<dbReference type="SUPFAM" id="SSF53383">
    <property type="entry name" value="PLP-dependent transferases"/>
    <property type="match status" value="1"/>
</dbReference>
<dbReference type="InterPro" id="IPR015422">
    <property type="entry name" value="PyrdxlP-dep_Trfase_small"/>
</dbReference>
<dbReference type="Proteomes" id="UP001164963">
    <property type="component" value="Chromosome"/>
</dbReference>
<dbReference type="InterPro" id="IPR015424">
    <property type="entry name" value="PyrdxlP-dep_Trfase"/>
</dbReference>
<keyword evidence="3" id="KW-0808">Transferase</keyword>
<evidence type="ECO:0000313" key="8">
    <source>
        <dbReference type="Proteomes" id="UP001164963"/>
    </source>
</evidence>
<evidence type="ECO:0000256" key="5">
    <source>
        <dbReference type="SAM" id="MobiDB-lite"/>
    </source>
</evidence>
<evidence type="ECO:0000256" key="2">
    <source>
        <dbReference type="ARBA" id="ARBA00022576"/>
    </source>
</evidence>
<gene>
    <name evidence="7" type="ORF">NEH16_31425</name>
</gene>
<dbReference type="InterPro" id="IPR015421">
    <property type="entry name" value="PyrdxlP-dep_Trfase_major"/>
</dbReference>
<evidence type="ECO:0000259" key="6">
    <source>
        <dbReference type="Pfam" id="PF00155"/>
    </source>
</evidence>
<sequence length="473" mass="52312">MDTEPPLGRPGTAMPPLDRTDLHPSVDDPVLTSMTTLNDIAGRFPDALSFAAGRPYEAFYDAESLPRWLRRFQRHLEQDQHRTPAEINRTLFQYGRTKGFIHHLIARQLEQDEHITVDPEAVLVTTGCQEAMVLALRALRRGPQDVVLAALPAYVGFLGAARLVDLPVHGVREDADGIDPDDLVTRVRLLRARGLRPRACYIVPDFANPSGATLPEERRRRLLEIADREDLLLLEDNPYAFFGADGDRRPTLKSLDRSRRVLHFGSFAKTAFAGSRVGYVVADQPMSDGTLLADELAKLKSMLTLNTSTVSQAVIGGYLLEHGCSLVRATERERAVYRRNLTAVLDGLEQRFGDDPTVTWTTPRGGMFTVLTVPFTADEETLEHSARAFGVLWTPMHHFYGGRGGHQQLRLSFSVLDPDRIATGLDRLAALVAERKEKLRAQGGAGSTPVRVRGALTRTPGIGALEETARMTA</sequence>
<reference evidence="7" key="1">
    <citation type="journal article" date="2022" name="Front. Microbiol.">
        <title>Mirubactin C rescues the lethal effect of cell wall biosynthesis mutations in Bacillus subtilis.</title>
        <authorList>
            <person name="Kepplinger B."/>
            <person name="Wen X."/>
            <person name="Tyler A.R."/>
            <person name="Kim B.Y."/>
            <person name="Brown J."/>
            <person name="Banks P."/>
            <person name="Dashti Y."/>
            <person name="Mackenzie E.S."/>
            <person name="Wills C."/>
            <person name="Kawai Y."/>
            <person name="Waldron K.J."/>
            <person name="Allenby N.E.E."/>
            <person name="Wu L.J."/>
            <person name="Hall M.J."/>
            <person name="Errington J."/>
        </authorList>
    </citation>
    <scope>NUCLEOTIDE SEQUENCE</scope>
    <source>
        <strain evidence="7">MDA8-470</strain>
    </source>
</reference>
<organism evidence="7 8">
    <name type="scientific">Streptomyces drozdowiczii</name>
    <dbReference type="NCBI Taxonomy" id="202862"/>
    <lineage>
        <taxon>Bacteria</taxon>
        <taxon>Bacillati</taxon>
        <taxon>Actinomycetota</taxon>
        <taxon>Actinomycetes</taxon>
        <taxon>Kitasatosporales</taxon>
        <taxon>Streptomycetaceae</taxon>
        <taxon>Streptomyces</taxon>
    </lineage>
</organism>
<evidence type="ECO:0000256" key="1">
    <source>
        <dbReference type="ARBA" id="ARBA00001933"/>
    </source>
</evidence>
<evidence type="ECO:0000313" key="7">
    <source>
        <dbReference type="EMBL" id="UZK58001.1"/>
    </source>
</evidence>
<keyword evidence="8" id="KW-1185">Reference proteome</keyword>
<feature type="region of interest" description="Disordered" evidence="5">
    <location>
        <begin position="1"/>
        <end position="27"/>
    </location>
</feature>
<dbReference type="EMBL" id="CP098740">
    <property type="protein sequence ID" value="UZK58001.1"/>
    <property type="molecule type" value="Genomic_DNA"/>
</dbReference>
<dbReference type="PANTHER" id="PTHR42790:SF19">
    <property type="entry name" value="KYNURENINE_ALPHA-AMINOADIPATE AMINOTRANSFERASE, MITOCHONDRIAL"/>
    <property type="match status" value="1"/>
</dbReference>
<dbReference type="RefSeq" id="WP_265546515.1">
    <property type="nucleotide sequence ID" value="NZ_CP098740.1"/>
</dbReference>
<dbReference type="GO" id="GO:0008483">
    <property type="term" value="F:transaminase activity"/>
    <property type="evidence" value="ECO:0007669"/>
    <property type="project" value="UniProtKB-KW"/>
</dbReference>
<evidence type="ECO:0000256" key="3">
    <source>
        <dbReference type="ARBA" id="ARBA00022679"/>
    </source>
</evidence>
<dbReference type="InterPro" id="IPR050859">
    <property type="entry name" value="Class-I_PLP-dep_aminotransf"/>
</dbReference>
<dbReference type="Gene3D" id="3.90.1150.10">
    <property type="entry name" value="Aspartate Aminotransferase, domain 1"/>
    <property type="match status" value="1"/>
</dbReference>
<keyword evidence="4" id="KW-0663">Pyridoxal phosphate</keyword>
<dbReference type="Pfam" id="PF00155">
    <property type="entry name" value="Aminotran_1_2"/>
    <property type="match status" value="1"/>
</dbReference>
<evidence type="ECO:0000256" key="4">
    <source>
        <dbReference type="ARBA" id="ARBA00022898"/>
    </source>
</evidence>
<dbReference type="PANTHER" id="PTHR42790">
    <property type="entry name" value="AMINOTRANSFERASE"/>
    <property type="match status" value="1"/>
</dbReference>
<comment type="cofactor">
    <cofactor evidence="1">
        <name>pyridoxal 5'-phosphate</name>
        <dbReference type="ChEBI" id="CHEBI:597326"/>
    </cofactor>
</comment>
<keyword evidence="2 7" id="KW-0032">Aminotransferase</keyword>
<dbReference type="Gene3D" id="3.40.640.10">
    <property type="entry name" value="Type I PLP-dependent aspartate aminotransferase-like (Major domain)"/>
    <property type="match status" value="1"/>
</dbReference>
<protein>
    <submittedName>
        <fullName evidence="7">PLP-dependent aminotransferase family protein</fullName>
    </submittedName>
</protein>
<proteinExistence type="predicted"/>
<dbReference type="InterPro" id="IPR004839">
    <property type="entry name" value="Aminotransferase_I/II_large"/>
</dbReference>
<dbReference type="CDD" id="cd00609">
    <property type="entry name" value="AAT_like"/>
    <property type="match status" value="1"/>
</dbReference>